<evidence type="ECO:0000313" key="3">
    <source>
        <dbReference type="EMBL" id="JAH41412.1"/>
    </source>
</evidence>
<evidence type="ECO:0000256" key="1">
    <source>
        <dbReference type="SAM" id="MobiDB-lite"/>
    </source>
</evidence>
<reference evidence="3" key="1">
    <citation type="submission" date="2014-11" db="EMBL/GenBank/DDBJ databases">
        <authorList>
            <person name="Amaro Gonzalez C."/>
        </authorList>
    </citation>
    <scope>NUCLEOTIDE SEQUENCE</scope>
</reference>
<reference evidence="3" key="2">
    <citation type="journal article" date="2015" name="Fish Shellfish Immunol.">
        <title>Early steps in the European eel (Anguilla anguilla)-Vibrio vulnificus interaction in the gills: Role of the RtxA13 toxin.</title>
        <authorList>
            <person name="Callol A."/>
            <person name="Pajuelo D."/>
            <person name="Ebbesson L."/>
            <person name="Teles M."/>
            <person name="MacKenzie S."/>
            <person name="Amaro C."/>
        </authorList>
    </citation>
    <scope>NUCLEOTIDE SEQUENCE</scope>
</reference>
<sequence>MSPKDSPPSVQFLATVVQHYSTFWVKIPAPVVSQNGVTPLPTRPTMTVETTTPSVLPKPFSSEGCGSKKSCLRGL</sequence>
<dbReference type="EMBL" id="GBXM01067165">
    <property type="protein sequence ID" value="JAH41412.1"/>
    <property type="molecule type" value="Transcribed_RNA"/>
</dbReference>
<dbReference type="AlphaFoldDB" id="A0A0E9SJK9"/>
<accession>A0A0E9SJK9</accession>
<dbReference type="InterPro" id="IPR002861">
    <property type="entry name" value="Reeler_dom"/>
</dbReference>
<protein>
    <recommendedName>
        <fullName evidence="2">Reelin domain-containing protein</fullName>
    </recommendedName>
</protein>
<name>A0A0E9SJK9_ANGAN</name>
<dbReference type="PROSITE" id="PS51019">
    <property type="entry name" value="REELIN"/>
    <property type="match status" value="1"/>
</dbReference>
<proteinExistence type="predicted"/>
<feature type="region of interest" description="Disordered" evidence="1">
    <location>
        <begin position="41"/>
        <end position="75"/>
    </location>
</feature>
<feature type="compositionally biased region" description="Low complexity" evidence="1">
    <location>
        <begin position="43"/>
        <end position="53"/>
    </location>
</feature>
<evidence type="ECO:0000259" key="2">
    <source>
        <dbReference type="PROSITE" id="PS51019"/>
    </source>
</evidence>
<organism evidence="3">
    <name type="scientific">Anguilla anguilla</name>
    <name type="common">European freshwater eel</name>
    <name type="synonym">Muraena anguilla</name>
    <dbReference type="NCBI Taxonomy" id="7936"/>
    <lineage>
        <taxon>Eukaryota</taxon>
        <taxon>Metazoa</taxon>
        <taxon>Chordata</taxon>
        <taxon>Craniata</taxon>
        <taxon>Vertebrata</taxon>
        <taxon>Euteleostomi</taxon>
        <taxon>Actinopterygii</taxon>
        <taxon>Neopterygii</taxon>
        <taxon>Teleostei</taxon>
        <taxon>Anguilliformes</taxon>
        <taxon>Anguillidae</taxon>
        <taxon>Anguilla</taxon>
    </lineage>
</organism>
<feature type="domain" description="Reelin" evidence="2">
    <location>
        <begin position="1"/>
        <end position="49"/>
    </location>
</feature>